<gene>
    <name evidence="9" type="ORF">KR093_010915</name>
</gene>
<feature type="domain" description="BHLH" evidence="8">
    <location>
        <begin position="3"/>
        <end position="56"/>
    </location>
</feature>
<sequence length="779" mass="84512">RFDANKSTKGASKMRRDLINAEIANLRDLLPLPQSTRQRLSQLQLMALVCVYVRKANYFHEVFKRQNALHQHHQTATPNFGFSKALSGFLMMLTQNGKLLYISDNAAEYLGHSMEDLLIHGDSVYDIIDKQDHATIQAELNRNVPPQPGGSSSSGGGVGVGVGVGDSTASNGNGGASSLEGEHRMFLCRMNVSRNARRQMRFGDQKVVLVQGHYLSFLPLCSRNEPVFLATCTPIAMPETRECVVQGATNVFTTIHSMDMKIAHIDKNGEFHLGYDKTALQGTSWYNLIHSENLREAQSKHRLITQSEQDRSCILLVRMQRSSGDYTWVHVVLQVRDSPDSTQQPVIVCTNQVLNDREASIMLANSWLYHYYTVQSKIQFGMPLDSAMRVPPGSSSSGYYSSHQQPLGGGGAAGVGLGMSGGAAGLSGVFGSHHAHHHHHHHHTTAAASYHHHHPHMGAAYGGVYHAESALELKEDQQQQLYGFQSGSVSGGLEPVDYSQVNGGSGSGGSGGSGTAGSQKSTQSATPPPPKKRARNKLEPLYLHAERSPAAAITPEPDCYALHPSSAYATAAAGPVTGSSSDATASVIYATIVPTRPRLLNKTLPPDAADFIEQWNPSPPWSESAQKASLDSFGSSHELSPCITTTPPTPTSATPQHGGLSAPPIGPAFSFEWMSDPLVPVAYQQWPPATGDHHQHLSQHLAAAQQQHQQQHHHQQHQQQQQQQQQQTLPQPQPQHAAQHPQQHAQLTLHGVHVARVELAADSMVATGRSDATEPVDDR</sequence>
<dbReference type="PANTHER" id="PTHR23043:SF39">
    <property type="entry name" value="DYSFUSION, ISOFORM D"/>
    <property type="match status" value="1"/>
</dbReference>
<dbReference type="Pfam" id="PF14598">
    <property type="entry name" value="PAS_11"/>
    <property type="match status" value="1"/>
</dbReference>
<dbReference type="GO" id="GO:0045944">
    <property type="term" value="P:positive regulation of transcription by RNA polymerase II"/>
    <property type="evidence" value="ECO:0007669"/>
    <property type="project" value="UniProtKB-ARBA"/>
</dbReference>
<feature type="region of interest" description="Disordered" evidence="6">
    <location>
        <begin position="684"/>
        <end position="750"/>
    </location>
</feature>
<evidence type="ECO:0000259" key="8">
    <source>
        <dbReference type="PROSITE" id="PS50888"/>
    </source>
</evidence>
<feature type="compositionally biased region" description="Basic residues" evidence="6">
    <location>
        <begin position="433"/>
        <end position="452"/>
    </location>
</feature>
<reference evidence="9" key="1">
    <citation type="journal article" date="2021" name="Mol. Ecol. Resour.">
        <title>Phylogenomic analyses of the genus Drosophila reveals genomic signals of climate adaptation.</title>
        <authorList>
            <person name="Li F."/>
            <person name="Rane R.V."/>
            <person name="Luria V."/>
            <person name="Xiong Z."/>
            <person name="Chen J."/>
            <person name="Li Z."/>
            <person name="Catullo R.A."/>
            <person name="Griffin P.C."/>
            <person name="Schiffer M."/>
            <person name="Pearce S."/>
            <person name="Lee S.F."/>
            <person name="McElroy K."/>
            <person name="Stocker A."/>
            <person name="Shirriffs J."/>
            <person name="Cockerell F."/>
            <person name="Coppin C."/>
            <person name="Sgro C.M."/>
            <person name="Karger A."/>
            <person name="Cain J.W."/>
            <person name="Weber J.A."/>
            <person name="Santpere G."/>
            <person name="Kirschner M.W."/>
            <person name="Hoffmann A.A."/>
            <person name="Oakeshott J.G."/>
            <person name="Zhang G."/>
        </authorList>
    </citation>
    <scope>NUCLEOTIDE SEQUENCE</scope>
    <source>
        <strain evidence="9">BGI-SZ-2011g</strain>
    </source>
</reference>
<feature type="region of interest" description="Disordered" evidence="6">
    <location>
        <begin position="611"/>
        <end position="664"/>
    </location>
</feature>
<dbReference type="SMART" id="SM00091">
    <property type="entry name" value="PAS"/>
    <property type="match status" value="2"/>
</dbReference>
<dbReference type="Gene3D" id="3.30.450.20">
    <property type="entry name" value="PAS domain"/>
    <property type="match status" value="2"/>
</dbReference>
<keyword evidence="10" id="KW-1185">Reference proteome</keyword>
<evidence type="ECO:0000256" key="1">
    <source>
        <dbReference type="ARBA" id="ARBA00004123"/>
    </source>
</evidence>
<feature type="region of interest" description="Disordered" evidence="6">
    <location>
        <begin position="141"/>
        <end position="177"/>
    </location>
</feature>
<feature type="non-terminal residue" evidence="9">
    <location>
        <position position="779"/>
    </location>
</feature>
<dbReference type="InterPro" id="IPR011598">
    <property type="entry name" value="bHLH_dom"/>
</dbReference>
<dbReference type="CDD" id="cd00130">
    <property type="entry name" value="PAS"/>
    <property type="match status" value="2"/>
</dbReference>
<evidence type="ECO:0000313" key="9">
    <source>
        <dbReference type="EMBL" id="KAH8360130.1"/>
    </source>
</evidence>
<comment type="caution">
    <text evidence="9">The sequence shown here is derived from an EMBL/GenBank/DDBJ whole genome shotgun (WGS) entry which is preliminary data.</text>
</comment>
<keyword evidence="2" id="KW-0805">Transcription regulation</keyword>
<dbReference type="Proteomes" id="UP001200034">
    <property type="component" value="Unassembled WGS sequence"/>
</dbReference>
<dbReference type="AlphaFoldDB" id="A0AAD4PHC6"/>
<dbReference type="GO" id="GO:0046983">
    <property type="term" value="F:protein dimerization activity"/>
    <property type="evidence" value="ECO:0007669"/>
    <property type="project" value="InterPro"/>
</dbReference>
<keyword evidence="5" id="KW-0539">Nucleus</keyword>
<feature type="compositionally biased region" description="Gly residues" evidence="6">
    <location>
        <begin position="503"/>
        <end position="515"/>
    </location>
</feature>
<evidence type="ECO:0000259" key="7">
    <source>
        <dbReference type="PROSITE" id="PS50112"/>
    </source>
</evidence>
<proteinExistence type="predicted"/>
<dbReference type="FunFam" id="3.30.450.20:FF:000081">
    <property type="entry name" value="Dysfusion, isoform B"/>
    <property type="match status" value="1"/>
</dbReference>
<dbReference type="InterPro" id="IPR035965">
    <property type="entry name" value="PAS-like_dom_sf"/>
</dbReference>
<dbReference type="EMBL" id="JAJJHW010003409">
    <property type="protein sequence ID" value="KAH8360130.1"/>
    <property type="molecule type" value="Genomic_DNA"/>
</dbReference>
<dbReference type="Pfam" id="PF23183">
    <property type="entry name" value="bHLH_NPAS4"/>
    <property type="match status" value="1"/>
</dbReference>
<protein>
    <recommendedName>
        <fullName evidence="11">Dysfusion</fullName>
    </recommendedName>
</protein>
<dbReference type="GO" id="GO:0000977">
    <property type="term" value="F:RNA polymerase II transcription regulatory region sequence-specific DNA binding"/>
    <property type="evidence" value="ECO:0007669"/>
    <property type="project" value="TreeGrafter"/>
</dbReference>
<organism evidence="9 10">
    <name type="scientific">Drosophila rubida</name>
    <dbReference type="NCBI Taxonomy" id="30044"/>
    <lineage>
        <taxon>Eukaryota</taxon>
        <taxon>Metazoa</taxon>
        <taxon>Ecdysozoa</taxon>
        <taxon>Arthropoda</taxon>
        <taxon>Hexapoda</taxon>
        <taxon>Insecta</taxon>
        <taxon>Pterygota</taxon>
        <taxon>Neoptera</taxon>
        <taxon>Endopterygota</taxon>
        <taxon>Diptera</taxon>
        <taxon>Brachycera</taxon>
        <taxon>Muscomorpha</taxon>
        <taxon>Ephydroidea</taxon>
        <taxon>Drosophilidae</taxon>
        <taxon>Drosophila</taxon>
    </lineage>
</organism>
<evidence type="ECO:0000256" key="6">
    <source>
        <dbReference type="SAM" id="MobiDB-lite"/>
    </source>
</evidence>
<evidence type="ECO:0000256" key="5">
    <source>
        <dbReference type="ARBA" id="ARBA00023242"/>
    </source>
</evidence>
<evidence type="ECO:0000313" key="10">
    <source>
        <dbReference type="Proteomes" id="UP001200034"/>
    </source>
</evidence>
<dbReference type="FunFam" id="3.30.450.20:FF:000123">
    <property type="entry name" value="Dysfusion, isoform B"/>
    <property type="match status" value="1"/>
</dbReference>
<keyword evidence="3" id="KW-0238">DNA-binding</keyword>
<feature type="non-terminal residue" evidence="9">
    <location>
        <position position="1"/>
    </location>
</feature>
<dbReference type="PROSITE" id="PS50112">
    <property type="entry name" value="PAS"/>
    <property type="match status" value="1"/>
</dbReference>
<feature type="compositionally biased region" description="Gly residues" evidence="6">
    <location>
        <begin position="152"/>
        <end position="164"/>
    </location>
</feature>
<dbReference type="GO" id="GO:0000981">
    <property type="term" value="F:DNA-binding transcription factor activity, RNA polymerase II-specific"/>
    <property type="evidence" value="ECO:0007669"/>
    <property type="project" value="TreeGrafter"/>
</dbReference>
<dbReference type="InterPro" id="IPR056192">
    <property type="entry name" value="bHLH_NPAS4"/>
</dbReference>
<evidence type="ECO:0000256" key="3">
    <source>
        <dbReference type="ARBA" id="ARBA00023125"/>
    </source>
</evidence>
<accession>A0AAD4PHC6</accession>
<feature type="domain" description="PAS" evidence="7">
    <location>
        <begin position="84"/>
        <end position="147"/>
    </location>
</feature>
<feature type="compositionally biased region" description="Low complexity" evidence="6">
    <location>
        <begin position="698"/>
        <end position="709"/>
    </location>
</feature>
<keyword evidence="4" id="KW-0804">Transcription</keyword>
<dbReference type="SUPFAM" id="SSF55785">
    <property type="entry name" value="PYP-like sensor domain (PAS domain)"/>
    <property type="match status" value="2"/>
</dbReference>
<evidence type="ECO:0008006" key="11">
    <source>
        <dbReference type="Google" id="ProtNLM"/>
    </source>
</evidence>
<evidence type="ECO:0000256" key="4">
    <source>
        <dbReference type="ARBA" id="ARBA00023163"/>
    </source>
</evidence>
<feature type="compositionally biased region" description="Polar residues" evidence="6">
    <location>
        <begin position="621"/>
        <end position="638"/>
    </location>
</feature>
<feature type="compositionally biased region" description="Low complexity" evidence="6">
    <location>
        <begin position="717"/>
        <end position="750"/>
    </location>
</feature>
<dbReference type="CDD" id="cd19697">
    <property type="entry name" value="bHLH-PAS_NPAS4_PASD10"/>
    <property type="match status" value="1"/>
</dbReference>
<dbReference type="InterPro" id="IPR000014">
    <property type="entry name" value="PAS"/>
</dbReference>
<feature type="region of interest" description="Disordered" evidence="6">
    <location>
        <begin position="429"/>
        <end position="452"/>
    </location>
</feature>
<dbReference type="GO" id="GO:0005634">
    <property type="term" value="C:nucleus"/>
    <property type="evidence" value="ECO:0007669"/>
    <property type="project" value="UniProtKB-SubCell"/>
</dbReference>
<dbReference type="PANTHER" id="PTHR23043">
    <property type="entry name" value="HYPOXIA-INDUCIBLE FACTOR 1 ALPHA"/>
    <property type="match status" value="1"/>
</dbReference>
<comment type="subcellular location">
    <subcellularLocation>
        <location evidence="1">Nucleus</location>
    </subcellularLocation>
</comment>
<feature type="region of interest" description="Disordered" evidence="6">
    <location>
        <begin position="493"/>
        <end position="534"/>
    </location>
</feature>
<evidence type="ECO:0000256" key="2">
    <source>
        <dbReference type="ARBA" id="ARBA00023015"/>
    </source>
</evidence>
<name>A0AAD4PHC6_9MUSC</name>
<dbReference type="PROSITE" id="PS50888">
    <property type="entry name" value="BHLH"/>
    <property type="match status" value="1"/>
</dbReference>